<evidence type="ECO:0000313" key="2">
    <source>
        <dbReference type="EMBL" id="VIO68564.1"/>
    </source>
</evidence>
<proteinExistence type="predicted"/>
<evidence type="ECO:0000313" key="3">
    <source>
        <dbReference type="Proteomes" id="UP000328092"/>
    </source>
</evidence>
<reference evidence="2" key="1">
    <citation type="submission" date="2019-02" db="EMBL/GenBank/DDBJ databases">
        <authorList>
            <person name="Pothier F.J."/>
        </authorList>
    </citation>
    <scope>NUCLEOTIDE SEQUENCE</scope>
    <source>
        <strain evidence="2">CI-1B</strain>
    </source>
</reference>
<keyword evidence="3" id="KW-1185">Reference proteome</keyword>
<accession>A0A508T4A1</accession>
<name>A0A508T4A1_9BRAD</name>
<evidence type="ECO:0000256" key="1">
    <source>
        <dbReference type="SAM" id="MobiDB-lite"/>
    </source>
</evidence>
<dbReference type="Proteomes" id="UP000328092">
    <property type="component" value="Unassembled WGS sequence"/>
</dbReference>
<comment type="caution">
    <text evidence="2">The sequence shown here is derived from an EMBL/GenBank/DDBJ whole genome shotgun (WGS) entry which is preliminary data.</text>
</comment>
<dbReference type="Gene3D" id="3.30.1150.10">
    <property type="match status" value="1"/>
</dbReference>
<evidence type="ECO:0008006" key="4">
    <source>
        <dbReference type="Google" id="ProtNLM"/>
    </source>
</evidence>
<protein>
    <recommendedName>
        <fullName evidence="4">TonB C-terminal domain-containing protein</fullName>
    </recommendedName>
</protein>
<dbReference type="AlphaFoldDB" id="A0A508T4A1"/>
<dbReference type="EMBL" id="CAADFC020000007">
    <property type="protein sequence ID" value="VIO68564.1"/>
    <property type="molecule type" value="Genomic_DNA"/>
</dbReference>
<feature type="region of interest" description="Disordered" evidence="1">
    <location>
        <begin position="74"/>
        <end position="96"/>
    </location>
</feature>
<gene>
    <name evidence="2" type="ORF">CI1B_21860</name>
</gene>
<sequence>MKVVLEISLTREGRLVEQPSVSPESSATASDYAQAYQKSALRALTECQPYTLPAEYYEQWKHFMPIFVELPAPPKEKGKPGTGLFDTRTPSICRGC</sequence>
<organism evidence="2 3">
    <name type="scientific">Bradyrhizobium ivorense</name>
    <dbReference type="NCBI Taxonomy" id="2511166"/>
    <lineage>
        <taxon>Bacteria</taxon>
        <taxon>Pseudomonadati</taxon>
        <taxon>Pseudomonadota</taxon>
        <taxon>Alphaproteobacteria</taxon>
        <taxon>Hyphomicrobiales</taxon>
        <taxon>Nitrobacteraceae</taxon>
        <taxon>Bradyrhizobium</taxon>
    </lineage>
</organism>